<accession>A0A5F2F1A2</accession>
<dbReference type="Proteomes" id="UP000244384">
    <property type="component" value="Chromosome"/>
</dbReference>
<organism evidence="1 2">
    <name type="scientific">Aeromicrobium chenweiae</name>
    <dbReference type="NCBI Taxonomy" id="2079793"/>
    <lineage>
        <taxon>Bacteria</taxon>
        <taxon>Bacillati</taxon>
        <taxon>Actinomycetota</taxon>
        <taxon>Actinomycetes</taxon>
        <taxon>Propionibacteriales</taxon>
        <taxon>Nocardioidaceae</taxon>
        <taxon>Aeromicrobium</taxon>
    </lineage>
</organism>
<proteinExistence type="predicted"/>
<dbReference type="KEGG" id="aez:C3E78_14000"/>
<keyword evidence="2" id="KW-1185">Reference proteome</keyword>
<dbReference type="OrthoDB" id="3749003at2"/>
<dbReference type="RefSeq" id="WP_108579394.1">
    <property type="nucleotide sequence ID" value="NZ_CP026952.1"/>
</dbReference>
<gene>
    <name evidence="1" type="ORF">C3E78_14000</name>
</gene>
<accession>A0A2S0WPI2</accession>
<evidence type="ECO:0000313" key="1">
    <source>
        <dbReference type="EMBL" id="AWB93226.1"/>
    </source>
</evidence>
<dbReference type="EMBL" id="CP026952">
    <property type="protein sequence ID" value="AWB93226.1"/>
    <property type="molecule type" value="Genomic_DNA"/>
</dbReference>
<protein>
    <submittedName>
        <fullName evidence="1">Uncharacterized protein</fullName>
    </submittedName>
</protein>
<evidence type="ECO:0000313" key="2">
    <source>
        <dbReference type="Proteomes" id="UP000244384"/>
    </source>
</evidence>
<name>A0A2S0WPI2_9ACTN</name>
<reference evidence="2" key="1">
    <citation type="submission" date="2018-01" db="EMBL/GenBank/DDBJ databases">
        <authorList>
            <person name="Li J."/>
        </authorList>
    </citation>
    <scope>NUCLEOTIDE SEQUENCE [LARGE SCALE GENOMIC DNA]</scope>
    <source>
        <strain evidence="2">592</strain>
    </source>
</reference>
<sequence length="178" mass="17876">MSTAPAPARRPSARRYVLAGVLAAVALVIATVVAVVIGRALGGYDIAPLPAGAPATVTVGERGEAIWVSPQEATGTCTSTDVETGASSIWNGTASSMTTTDHGRTWSRVGIVRGEPGSRHTVTCTGSSAADVFGHAANPRVARYVTIGVVGGGTAGVLGLAGFVLALVTAIQRSRRPA</sequence>
<dbReference type="AlphaFoldDB" id="A0A2S0WPI2"/>